<dbReference type="SUPFAM" id="SSF63380">
    <property type="entry name" value="Riboflavin synthase domain-like"/>
    <property type="match status" value="1"/>
</dbReference>
<dbReference type="InterPro" id="IPR017927">
    <property type="entry name" value="FAD-bd_FR_type"/>
</dbReference>
<feature type="binding site" evidence="10">
    <location>
        <position position="102"/>
    </location>
    <ligand>
        <name>FAD</name>
        <dbReference type="ChEBI" id="CHEBI:57692"/>
    </ligand>
</feature>
<dbReference type="InterPro" id="IPR008333">
    <property type="entry name" value="Cbr1-like_FAD-bd_dom"/>
</dbReference>
<dbReference type="PANTHER" id="PTHR19370">
    <property type="entry name" value="NADH-CYTOCHROME B5 REDUCTASE"/>
    <property type="match status" value="1"/>
</dbReference>
<feature type="binding site" evidence="10">
    <location>
        <position position="76"/>
    </location>
    <ligand>
        <name>FAD</name>
        <dbReference type="ChEBI" id="CHEBI:57692"/>
    </ligand>
</feature>
<dbReference type="CDD" id="cd06183">
    <property type="entry name" value="cyt_b5_reduct_like"/>
    <property type="match status" value="1"/>
</dbReference>
<evidence type="ECO:0000256" key="8">
    <source>
        <dbReference type="ARBA" id="ARBA00023128"/>
    </source>
</evidence>
<feature type="domain" description="FAD-binding FR-type" evidence="12">
    <location>
        <begin position="24"/>
        <end position="136"/>
    </location>
</feature>
<dbReference type="AlphaFoldDB" id="A0A830HW39"/>
<evidence type="ECO:0000256" key="3">
    <source>
        <dbReference type="ARBA" id="ARBA00006105"/>
    </source>
</evidence>
<evidence type="ECO:0000256" key="10">
    <source>
        <dbReference type="PIRSR" id="PIRSR601834-1"/>
    </source>
</evidence>
<feature type="binding site" evidence="10">
    <location>
        <position position="78"/>
    </location>
    <ligand>
        <name>FAD</name>
        <dbReference type="ChEBI" id="CHEBI:57692"/>
    </ligand>
</feature>
<reference evidence="13" key="1">
    <citation type="submission" date="2020-10" db="EMBL/GenBank/DDBJ databases">
        <title>Unveiling of a novel bifunctional photoreceptor, Dualchrome1, isolated from a cosmopolitan green alga.</title>
        <authorList>
            <person name="Suzuki S."/>
            <person name="Kawachi M."/>
        </authorList>
    </citation>
    <scope>NUCLEOTIDE SEQUENCE</scope>
    <source>
        <strain evidence="13">NIES 2893</strain>
    </source>
</reference>
<dbReference type="PANTHER" id="PTHR19370:SF171">
    <property type="entry name" value="NADH-CYTOCHROME B5 REDUCTASE 2"/>
    <property type="match status" value="1"/>
</dbReference>
<comment type="similarity">
    <text evidence="3 11">Belongs to the flavoprotein pyridine nucleotide cytochrome reductase family.</text>
</comment>
<evidence type="ECO:0000256" key="5">
    <source>
        <dbReference type="ARBA" id="ARBA00022827"/>
    </source>
</evidence>
<dbReference type="EC" id="1.6.2.2" evidence="11"/>
<dbReference type="Pfam" id="PF00175">
    <property type="entry name" value="NAD_binding_1"/>
    <property type="match status" value="1"/>
</dbReference>
<dbReference type="InterPro" id="IPR017938">
    <property type="entry name" value="Riboflavin_synthase-like_b-brl"/>
</dbReference>
<accession>A0A830HW39</accession>
<comment type="caution">
    <text evidence="13">The sequence shown here is derived from an EMBL/GenBank/DDBJ whole genome shotgun (WGS) entry which is preliminary data.</text>
</comment>
<gene>
    <name evidence="13" type="ORF">PPROV_000783400</name>
</gene>
<dbReference type="SUPFAM" id="SSF52343">
    <property type="entry name" value="Ferredoxin reductase-like, C-terminal NADP-linked domain"/>
    <property type="match status" value="1"/>
</dbReference>
<dbReference type="EMBL" id="BNJQ01000023">
    <property type="protein sequence ID" value="GHP09097.1"/>
    <property type="molecule type" value="Genomic_DNA"/>
</dbReference>
<feature type="binding site" evidence="10">
    <location>
        <position position="103"/>
    </location>
    <ligand>
        <name>FAD</name>
        <dbReference type="ChEBI" id="CHEBI:57692"/>
    </ligand>
</feature>
<comment type="subcellular location">
    <subcellularLocation>
        <location evidence="2">Mitochondrion</location>
    </subcellularLocation>
</comment>
<keyword evidence="4 10" id="KW-0285">Flavoprotein</keyword>
<evidence type="ECO:0000313" key="14">
    <source>
        <dbReference type="Proteomes" id="UP000660262"/>
    </source>
</evidence>
<dbReference type="InterPro" id="IPR001834">
    <property type="entry name" value="CBR-like"/>
</dbReference>
<comment type="catalytic activity">
    <reaction evidence="9 11">
        <text>2 Fe(III)-[cytochrome b5] + NADH = 2 Fe(II)-[cytochrome b5] + NAD(+) + H(+)</text>
        <dbReference type="Rhea" id="RHEA:46680"/>
        <dbReference type="Rhea" id="RHEA-COMP:10438"/>
        <dbReference type="Rhea" id="RHEA-COMP:10439"/>
        <dbReference type="ChEBI" id="CHEBI:15378"/>
        <dbReference type="ChEBI" id="CHEBI:29033"/>
        <dbReference type="ChEBI" id="CHEBI:29034"/>
        <dbReference type="ChEBI" id="CHEBI:57540"/>
        <dbReference type="ChEBI" id="CHEBI:57945"/>
        <dbReference type="EC" id="1.6.2.2"/>
    </reaction>
</comment>
<name>A0A830HW39_9CHLO</name>
<evidence type="ECO:0000256" key="2">
    <source>
        <dbReference type="ARBA" id="ARBA00004173"/>
    </source>
</evidence>
<evidence type="ECO:0000313" key="13">
    <source>
        <dbReference type="EMBL" id="GHP09097.1"/>
    </source>
</evidence>
<sequence length="276" mass="30298">MTTSAVAMPPPEGLEYASKCFFPTEWHGVPLTNVKQYNHDSKIFSFGLPEGRSLDLPVCACLLLQGKDKEGNDAVRPYTPMSSNDVVGRFDLLVKVYEQGVISQYLNNLAIGSLVPFKHIPFNIKAQYPFGKKTLTMISGGTGITPMFQALQCLCLTPGDETKITLLYGNKSVDDILLRAELDDLASKSNGRLNVVHVVGTRPDEPPIEGWDGELGWVDAAKIEKYGYPPSDDTLVMVCGLPAMYDVFCGPRTEPELKEGTVLHKLGYTTTMVAKF</sequence>
<dbReference type="GO" id="GO:0090524">
    <property type="term" value="F:cytochrome-b5 reductase activity, acting on NADH"/>
    <property type="evidence" value="ECO:0007669"/>
    <property type="project" value="UniProtKB-EC"/>
</dbReference>
<feature type="binding site" evidence="10">
    <location>
        <position position="145"/>
    </location>
    <ligand>
        <name>FAD</name>
        <dbReference type="ChEBI" id="CHEBI:57692"/>
    </ligand>
</feature>
<keyword evidence="5 10" id="KW-0274">FAD</keyword>
<dbReference type="Gene3D" id="2.40.30.10">
    <property type="entry name" value="Translation factors"/>
    <property type="match status" value="1"/>
</dbReference>
<dbReference type="Pfam" id="PF00970">
    <property type="entry name" value="FAD_binding_6"/>
    <property type="match status" value="1"/>
</dbReference>
<dbReference type="Gene3D" id="3.40.50.80">
    <property type="entry name" value="Nucleotide-binding domain of ferredoxin-NADP reductase (FNR) module"/>
    <property type="match status" value="1"/>
</dbReference>
<evidence type="ECO:0000259" key="12">
    <source>
        <dbReference type="PROSITE" id="PS51384"/>
    </source>
</evidence>
<dbReference type="PRINTS" id="PR00406">
    <property type="entry name" value="CYTB5RDTASE"/>
</dbReference>
<feature type="binding site" evidence="10">
    <location>
        <position position="77"/>
    </location>
    <ligand>
        <name>FAD</name>
        <dbReference type="ChEBI" id="CHEBI:57692"/>
    </ligand>
</feature>
<evidence type="ECO:0000256" key="1">
    <source>
        <dbReference type="ARBA" id="ARBA00001974"/>
    </source>
</evidence>
<organism evidence="13 14">
    <name type="scientific">Pycnococcus provasolii</name>
    <dbReference type="NCBI Taxonomy" id="41880"/>
    <lineage>
        <taxon>Eukaryota</taxon>
        <taxon>Viridiplantae</taxon>
        <taxon>Chlorophyta</taxon>
        <taxon>Pseudoscourfieldiophyceae</taxon>
        <taxon>Pseudoscourfieldiales</taxon>
        <taxon>Pycnococcaceae</taxon>
        <taxon>Pycnococcus</taxon>
    </lineage>
</organism>
<feature type="binding site" evidence="10">
    <location>
        <position position="93"/>
    </location>
    <ligand>
        <name>FAD</name>
        <dbReference type="ChEBI" id="CHEBI:57692"/>
    </ligand>
</feature>
<dbReference type="InterPro" id="IPR001709">
    <property type="entry name" value="Flavoprot_Pyr_Nucl_cyt_Rdtase"/>
</dbReference>
<dbReference type="GO" id="GO:0005739">
    <property type="term" value="C:mitochondrion"/>
    <property type="evidence" value="ECO:0007669"/>
    <property type="project" value="UniProtKB-SubCell"/>
</dbReference>
<dbReference type="Proteomes" id="UP000660262">
    <property type="component" value="Unassembled WGS sequence"/>
</dbReference>
<dbReference type="InterPro" id="IPR001433">
    <property type="entry name" value="OxRdtase_FAD/NAD-bd"/>
</dbReference>
<keyword evidence="7 11" id="KW-0520">NAD</keyword>
<protein>
    <recommendedName>
        <fullName evidence="11">NADH-cytochrome b5 reductase</fullName>
        <ecNumber evidence="11">1.6.2.2</ecNumber>
    </recommendedName>
</protein>
<evidence type="ECO:0000256" key="11">
    <source>
        <dbReference type="RuleBase" id="RU361226"/>
    </source>
</evidence>
<dbReference type="OrthoDB" id="432685at2759"/>
<evidence type="ECO:0000256" key="9">
    <source>
        <dbReference type="ARBA" id="ARBA00047682"/>
    </source>
</evidence>
<evidence type="ECO:0000256" key="6">
    <source>
        <dbReference type="ARBA" id="ARBA00023002"/>
    </source>
</evidence>
<feature type="binding site" evidence="10">
    <location>
        <position position="95"/>
    </location>
    <ligand>
        <name>FAD</name>
        <dbReference type="ChEBI" id="CHEBI:57692"/>
    </ligand>
</feature>
<evidence type="ECO:0000256" key="4">
    <source>
        <dbReference type="ARBA" id="ARBA00022630"/>
    </source>
</evidence>
<keyword evidence="6 11" id="KW-0560">Oxidoreductase</keyword>
<dbReference type="PROSITE" id="PS51384">
    <property type="entry name" value="FAD_FR"/>
    <property type="match status" value="1"/>
</dbReference>
<comment type="cofactor">
    <cofactor evidence="1 10 11">
        <name>FAD</name>
        <dbReference type="ChEBI" id="CHEBI:57692"/>
    </cofactor>
</comment>
<keyword evidence="8" id="KW-0496">Mitochondrion</keyword>
<evidence type="ECO:0000256" key="7">
    <source>
        <dbReference type="ARBA" id="ARBA00023027"/>
    </source>
</evidence>
<dbReference type="PRINTS" id="PR00371">
    <property type="entry name" value="FPNCR"/>
</dbReference>
<dbReference type="InterPro" id="IPR039261">
    <property type="entry name" value="FNR_nucleotide-bd"/>
</dbReference>
<proteinExistence type="inferred from homology"/>
<keyword evidence="14" id="KW-1185">Reference proteome</keyword>